<keyword evidence="2" id="KW-1185">Reference proteome</keyword>
<accession>A0ABW7PCF8</accession>
<dbReference type="RefSeq" id="WP_395509899.1">
    <property type="nucleotide sequence ID" value="NZ_JBBDHD010000026.1"/>
</dbReference>
<protein>
    <submittedName>
        <fullName evidence="1">Uncharacterized protein</fullName>
    </submittedName>
</protein>
<sequence length="349" mass="39011">MTDEVFAKDFPHRTAAMGEVRGYRLIEHRLSVPRLHGLHDGPDGSQVVFDDVFAQGRCELLLGDLIALADRDPSHVPRLVKLVEAVCHDLTTAFTHERRYPLSSCVPTLYADRIRPGGRLDRWYLNPGHSVVPAGGNVSALTVADLADHMITVNGRPLTINLPDIVRTTRQILTPDSSWVGGLTQGDPTEPNIADPLCWLDFALAGLNTLPGEAANLLWYLMGLGGWLVPTYQPDTYQRTMRLALPPLTTPRITHLDHHPRLRHLDIHYRWNTGPGRRAALTTALRALPDIPWHDLRPFLTLRVLGVVRPWPITTTDTLLTLIKAAELHQPSSNATEFFTQHTFETELP</sequence>
<organism evidence="1 2">
    <name type="scientific">Streptomyces racemochromogenes</name>
    <dbReference type="NCBI Taxonomy" id="67353"/>
    <lineage>
        <taxon>Bacteria</taxon>
        <taxon>Bacillati</taxon>
        <taxon>Actinomycetota</taxon>
        <taxon>Actinomycetes</taxon>
        <taxon>Kitasatosporales</taxon>
        <taxon>Streptomycetaceae</taxon>
        <taxon>Streptomyces</taxon>
    </lineage>
</organism>
<evidence type="ECO:0000313" key="1">
    <source>
        <dbReference type="EMBL" id="MFH7596058.1"/>
    </source>
</evidence>
<gene>
    <name evidence="1" type="ORF">WDV06_13275</name>
</gene>
<comment type="caution">
    <text evidence="1">The sequence shown here is derived from an EMBL/GenBank/DDBJ whole genome shotgun (WGS) entry which is preliminary data.</text>
</comment>
<dbReference type="Proteomes" id="UP001610631">
    <property type="component" value="Unassembled WGS sequence"/>
</dbReference>
<dbReference type="EMBL" id="JBBDHD010000026">
    <property type="protein sequence ID" value="MFH7596058.1"/>
    <property type="molecule type" value="Genomic_DNA"/>
</dbReference>
<proteinExistence type="predicted"/>
<reference evidence="1 2" key="1">
    <citation type="submission" date="2024-03" db="EMBL/GenBank/DDBJ databases">
        <title>Whole genome sequencing of Streptomyces racemochromogenes, to identify antimicrobial biosynthetic gene clusters.</title>
        <authorList>
            <person name="Suryawanshi P."/>
            <person name="Krishnaraj P.U."/>
            <person name="Arun Y.P."/>
            <person name="Suryawanshi M.P."/>
            <person name="Rakshit O."/>
        </authorList>
    </citation>
    <scope>NUCLEOTIDE SEQUENCE [LARGE SCALE GENOMIC DNA]</scope>
    <source>
        <strain evidence="1 2">AUDT626</strain>
    </source>
</reference>
<name>A0ABW7PCF8_9ACTN</name>
<evidence type="ECO:0000313" key="2">
    <source>
        <dbReference type="Proteomes" id="UP001610631"/>
    </source>
</evidence>